<dbReference type="Proteomes" id="UP000500767">
    <property type="component" value="Plasmid unnamed1"/>
</dbReference>
<dbReference type="CDD" id="cd02042">
    <property type="entry name" value="ParAB_family"/>
    <property type="match status" value="1"/>
</dbReference>
<dbReference type="Pfam" id="PF07015">
    <property type="entry name" value="VirC1"/>
    <property type="match status" value="1"/>
</dbReference>
<dbReference type="PANTHER" id="PTHR13696:SF96">
    <property type="entry name" value="COBQ_COBB_MIND_PARA NUCLEOTIDE BINDING DOMAIN-CONTAINING PROTEIN"/>
    <property type="match status" value="1"/>
</dbReference>
<sequence>MATISIASDKGGVSKTTSAILFAAELALDGYKVALVDADLNQQAVAFGLKADIVGLTVLGDVREDNILTMLRKAEAENEVVIVDLPGGSSTLALKALHRSHFVLVPSQASLPDVRAAMKTIAQIDDAQELARTPIARAILWTRVLSGFESRSARHVRESVEAEGQVPILRTQIMERAAFREIHITGKVPRQVDPSSSAAANVTAFAGELLTRIASLSEAAA</sequence>
<name>A0A6M8HXY3_9PROT</name>
<dbReference type="PANTHER" id="PTHR13696">
    <property type="entry name" value="P-LOOP CONTAINING NUCLEOSIDE TRIPHOSPHATE HYDROLASE"/>
    <property type="match status" value="1"/>
</dbReference>
<protein>
    <submittedName>
        <fullName evidence="1">ParA family protein</fullName>
    </submittedName>
</protein>
<dbReference type="InterPro" id="IPR050678">
    <property type="entry name" value="DNA_Partitioning_ATPase"/>
</dbReference>
<dbReference type="InterPro" id="IPR009744">
    <property type="entry name" value="VirC1"/>
</dbReference>
<accession>A0A6M8HXY3</accession>
<dbReference type="AlphaFoldDB" id="A0A6M8HXY3"/>
<dbReference type="RefSeq" id="WP_171833919.1">
    <property type="nucleotide sequence ID" value="NZ_CP053709.1"/>
</dbReference>
<proteinExistence type="predicted"/>
<geneLocation type="plasmid" evidence="1 2">
    <name>unnamed1</name>
</geneLocation>
<evidence type="ECO:0000313" key="1">
    <source>
        <dbReference type="EMBL" id="QKE93106.1"/>
    </source>
</evidence>
<evidence type="ECO:0000313" key="2">
    <source>
        <dbReference type="Proteomes" id="UP000500767"/>
    </source>
</evidence>
<dbReference type="SUPFAM" id="SSF52540">
    <property type="entry name" value="P-loop containing nucleoside triphosphate hydrolases"/>
    <property type="match status" value="1"/>
</dbReference>
<dbReference type="PIRSF" id="PIRSF009320">
    <property type="entry name" value="Nuc_binding_HP_1000"/>
    <property type="match status" value="1"/>
</dbReference>
<reference evidence="1 2" key="1">
    <citation type="journal article" date="2014" name="World J. Microbiol. Biotechnol.">
        <title>Biodiversity and physiological characteristics of Antarctic and Arctic lichens-associated bacteria.</title>
        <authorList>
            <person name="Lee Y.M."/>
            <person name="Kim E.H."/>
            <person name="Lee H.K."/>
            <person name="Hong S.G."/>
        </authorList>
    </citation>
    <scope>NUCLEOTIDE SEQUENCE [LARGE SCALE GENOMIC DNA]</scope>
    <source>
        <strain evidence="1 2">PAMC 26569</strain>
        <plasmid evidence="1">unnamed1</plasmid>
    </source>
</reference>
<gene>
    <name evidence="1" type="ORF">HN018_23240</name>
</gene>
<keyword evidence="1" id="KW-0614">Plasmid</keyword>
<organism evidence="1 2">
    <name type="scientific">Lichenicola cladoniae</name>
    <dbReference type="NCBI Taxonomy" id="1484109"/>
    <lineage>
        <taxon>Bacteria</taxon>
        <taxon>Pseudomonadati</taxon>
        <taxon>Pseudomonadota</taxon>
        <taxon>Alphaproteobacteria</taxon>
        <taxon>Acetobacterales</taxon>
        <taxon>Acetobacteraceae</taxon>
        <taxon>Lichenicola</taxon>
    </lineage>
</organism>
<keyword evidence="2" id="KW-1185">Reference proteome</keyword>
<dbReference type="Gene3D" id="3.40.50.300">
    <property type="entry name" value="P-loop containing nucleotide triphosphate hydrolases"/>
    <property type="match status" value="1"/>
</dbReference>
<dbReference type="InterPro" id="IPR027417">
    <property type="entry name" value="P-loop_NTPase"/>
</dbReference>
<dbReference type="EMBL" id="CP053709">
    <property type="protein sequence ID" value="QKE93106.1"/>
    <property type="molecule type" value="Genomic_DNA"/>
</dbReference>
<dbReference type="KEGG" id="lck:HN018_23240"/>